<reference evidence="1 2" key="2">
    <citation type="submission" date="2018-11" db="EMBL/GenBank/DDBJ databases">
        <authorList>
            <consortium name="Pathogen Informatics"/>
        </authorList>
    </citation>
    <scope>NUCLEOTIDE SEQUENCE [LARGE SCALE GENOMIC DNA]</scope>
</reference>
<dbReference type="STRING" id="387005.A0A183HVH7"/>
<dbReference type="WBParaSite" id="OFLC_0001148901-mRNA-1">
    <property type="protein sequence ID" value="OFLC_0001148901-mRNA-1"/>
    <property type="gene ID" value="OFLC_0001148901"/>
</dbReference>
<dbReference type="Proteomes" id="UP000267606">
    <property type="component" value="Unassembled WGS sequence"/>
</dbReference>
<evidence type="ECO:0000313" key="1">
    <source>
        <dbReference type="EMBL" id="VDO76796.1"/>
    </source>
</evidence>
<dbReference type="EMBL" id="UZAJ01016625">
    <property type="protein sequence ID" value="VDO76796.1"/>
    <property type="molecule type" value="Genomic_DNA"/>
</dbReference>
<organism evidence="3">
    <name type="scientific">Onchocerca flexuosa</name>
    <dbReference type="NCBI Taxonomy" id="387005"/>
    <lineage>
        <taxon>Eukaryota</taxon>
        <taxon>Metazoa</taxon>
        <taxon>Ecdysozoa</taxon>
        <taxon>Nematoda</taxon>
        <taxon>Chromadorea</taxon>
        <taxon>Rhabditida</taxon>
        <taxon>Spirurina</taxon>
        <taxon>Spiruromorpha</taxon>
        <taxon>Filarioidea</taxon>
        <taxon>Onchocercidae</taxon>
        <taxon>Onchocerca</taxon>
    </lineage>
</organism>
<protein>
    <submittedName>
        <fullName evidence="3">Spore germination protein</fullName>
    </submittedName>
</protein>
<proteinExistence type="predicted"/>
<dbReference type="AlphaFoldDB" id="A0A183HVH7"/>
<name>A0A183HVH7_9BILA</name>
<evidence type="ECO:0000313" key="2">
    <source>
        <dbReference type="Proteomes" id="UP000267606"/>
    </source>
</evidence>
<evidence type="ECO:0000313" key="3">
    <source>
        <dbReference type="WBParaSite" id="OFLC_0001148901-mRNA-1"/>
    </source>
</evidence>
<accession>A0A183HVH7</accession>
<reference evidence="3" key="1">
    <citation type="submission" date="2016-06" db="UniProtKB">
        <authorList>
            <consortium name="WormBaseParasite"/>
        </authorList>
    </citation>
    <scope>IDENTIFICATION</scope>
</reference>
<gene>
    <name evidence="1" type="ORF">OFLC_LOCUS11483</name>
</gene>
<sequence>MSEMIPSIEIGPNNISSFLSETVNFGGITVDSQAITAATISAKGIADHHVQYKVELHKVNSNGTLQPINGPIVVGDDI</sequence>
<keyword evidence="2" id="KW-1185">Reference proteome</keyword>